<protein>
    <submittedName>
        <fullName evidence="1">Uncharacterized protein</fullName>
    </submittedName>
</protein>
<proteinExistence type="predicted"/>
<evidence type="ECO:0000313" key="2">
    <source>
        <dbReference type="Proteomes" id="UP001428817"/>
    </source>
</evidence>
<comment type="caution">
    <text evidence="1">The sequence shown here is derived from an EMBL/GenBank/DDBJ whole genome shotgun (WGS) entry which is preliminary data.</text>
</comment>
<dbReference type="Proteomes" id="UP001428817">
    <property type="component" value="Unassembled WGS sequence"/>
</dbReference>
<reference evidence="2" key="1">
    <citation type="journal article" date="2019" name="Int. J. Syst. Evol. Microbiol.">
        <title>The Global Catalogue of Microorganisms (GCM) 10K type strain sequencing project: providing services to taxonomists for standard genome sequencing and annotation.</title>
        <authorList>
            <consortium name="The Broad Institute Genomics Platform"/>
            <consortium name="The Broad Institute Genome Sequencing Center for Infectious Disease"/>
            <person name="Wu L."/>
            <person name="Ma J."/>
        </authorList>
    </citation>
    <scope>NUCLEOTIDE SEQUENCE [LARGE SCALE GENOMIC DNA]</scope>
    <source>
        <strain evidence="2">JCM 18303</strain>
    </source>
</reference>
<sequence length="166" mass="18700">MTGHGWSAGERVWSRVATAAVVGAALYPLRQWLRPEDRRRDGFPLSYYPMFSARRGKYGYVTYVEAERGDGSRYTVPLSVLGSGGANQIRRQIFRVAVRQGRPEDYARLAAEQVARHPKHTDVVRVRVVRGKFDLDACLLQREVSGEIRLLAEAEVSRTQAKEPVA</sequence>
<name>A0ABP9QEC8_9PSEU</name>
<accession>A0ABP9QEC8</accession>
<gene>
    <name evidence="1" type="ORF">GCM10023321_43410</name>
</gene>
<keyword evidence="2" id="KW-1185">Reference proteome</keyword>
<evidence type="ECO:0000313" key="1">
    <source>
        <dbReference type="EMBL" id="GAA5160537.1"/>
    </source>
</evidence>
<dbReference type="EMBL" id="BAABJP010000020">
    <property type="protein sequence ID" value="GAA5160537.1"/>
    <property type="molecule type" value="Genomic_DNA"/>
</dbReference>
<organism evidence="1 2">
    <name type="scientific">Pseudonocardia eucalypti</name>
    <dbReference type="NCBI Taxonomy" id="648755"/>
    <lineage>
        <taxon>Bacteria</taxon>
        <taxon>Bacillati</taxon>
        <taxon>Actinomycetota</taxon>
        <taxon>Actinomycetes</taxon>
        <taxon>Pseudonocardiales</taxon>
        <taxon>Pseudonocardiaceae</taxon>
        <taxon>Pseudonocardia</taxon>
    </lineage>
</organism>
<dbReference type="RefSeq" id="WP_185060315.1">
    <property type="nucleotide sequence ID" value="NZ_BAABJP010000020.1"/>
</dbReference>